<dbReference type="OrthoDB" id="20734at2759"/>
<dbReference type="Gene3D" id="3.40.1350.10">
    <property type="match status" value="1"/>
</dbReference>
<keyword evidence="5" id="KW-1185">Reference proteome</keyword>
<dbReference type="PANTHER" id="PTHR28133">
    <property type="entry name" value="REQUIRED FOR RESPIRATORY GROWTH PROTEIN 7, MITOCHONDRIAL"/>
    <property type="match status" value="1"/>
</dbReference>
<accession>V5IP25</accession>
<dbReference type="GeneID" id="23569703"/>
<dbReference type="RefSeq" id="XP_011394441.1">
    <property type="nucleotide sequence ID" value="XM_011396139.1"/>
</dbReference>
<feature type="region of interest" description="Disordered" evidence="3">
    <location>
        <begin position="30"/>
        <end position="78"/>
    </location>
</feature>
<evidence type="ECO:0000313" key="5">
    <source>
        <dbReference type="Proteomes" id="UP000001805"/>
    </source>
</evidence>
<dbReference type="InterPro" id="IPR018828">
    <property type="entry name" value="RRG7"/>
</dbReference>
<dbReference type="VEuPathDB" id="FungiDB:NCU16891"/>
<protein>
    <recommendedName>
        <fullName evidence="6">Required for respiratory growth protein 7, mitochondrial</fullName>
    </recommendedName>
</protein>
<gene>
    <name evidence="4" type="ORF">NCU16891</name>
</gene>
<dbReference type="Pfam" id="PF10356">
    <property type="entry name" value="RRG7"/>
    <property type="match status" value="2"/>
</dbReference>
<feature type="region of interest" description="Disordered" evidence="3">
    <location>
        <begin position="265"/>
        <end position="294"/>
    </location>
</feature>
<feature type="compositionally biased region" description="Low complexity" evidence="3">
    <location>
        <begin position="43"/>
        <end position="64"/>
    </location>
</feature>
<dbReference type="InParanoid" id="V5IP25"/>
<comment type="subcellular location">
    <subcellularLocation>
        <location evidence="1">Mitochondrion</location>
    </subcellularLocation>
</comment>
<sequence length="294" mass="31882">MRPMVARLSRLGLGTRRLYCSPGPHPLRCFSSDHAPDQKDATTESSAVPSPVTTTTSSSITNASDDGGRTDANISLSKSSNHHDLPSFLQYAKRTGLGHETTVFVGTHYEYTIASLLTAYGFSLNRVGGQHDFGIDLLGTWSVPTAERPLRVIVQCKAIQSTRPHLIRELEGAFVGAPVGWRGSEVFGVLVASKTATKGTRDALARSRWPLVFIGCSREGKVEQLLWNHRAEQEGLQGLGVAKRHSPEGGEQLVLMHKGKHLPLIRREGLPPPASSDVEQDEASQSIDNKDDSA</sequence>
<dbReference type="InterPro" id="IPR011335">
    <property type="entry name" value="Restrct_endonuc-II-like"/>
</dbReference>
<proteinExistence type="predicted"/>
<organism evidence="4 5">
    <name type="scientific">Neurospora crassa (strain ATCC 24698 / 74-OR23-1A / CBS 708.71 / DSM 1257 / FGSC 987)</name>
    <dbReference type="NCBI Taxonomy" id="367110"/>
    <lineage>
        <taxon>Eukaryota</taxon>
        <taxon>Fungi</taxon>
        <taxon>Dikarya</taxon>
        <taxon>Ascomycota</taxon>
        <taxon>Pezizomycotina</taxon>
        <taxon>Sordariomycetes</taxon>
        <taxon>Sordariomycetidae</taxon>
        <taxon>Sordariales</taxon>
        <taxon>Sordariaceae</taxon>
        <taxon>Neurospora</taxon>
    </lineage>
</organism>
<evidence type="ECO:0000256" key="3">
    <source>
        <dbReference type="SAM" id="MobiDB-lite"/>
    </source>
</evidence>
<dbReference type="SUPFAM" id="SSF52980">
    <property type="entry name" value="Restriction endonuclease-like"/>
    <property type="match status" value="1"/>
</dbReference>
<dbReference type="KEGG" id="ncr:NCU16891"/>
<dbReference type="AlphaFoldDB" id="V5IP25"/>
<keyword evidence="2" id="KW-0496">Mitochondrion</keyword>
<dbReference type="GO" id="GO:0006302">
    <property type="term" value="P:double-strand break repair"/>
    <property type="evidence" value="ECO:0007669"/>
    <property type="project" value="UniProtKB-ARBA"/>
</dbReference>
<reference evidence="4 5" key="1">
    <citation type="journal article" date="2003" name="Nature">
        <title>The genome sequence of the filamentous fungus Neurospora crassa.</title>
        <authorList>
            <person name="Galagan J.E."/>
            <person name="Calvo S.E."/>
            <person name="Borkovich K.A."/>
            <person name="Selker E.U."/>
            <person name="Read N.D."/>
            <person name="Jaffe D."/>
            <person name="FitzHugh W."/>
            <person name="Ma L.J."/>
            <person name="Smirnov S."/>
            <person name="Purcell S."/>
            <person name="Rehman B."/>
            <person name="Elkins T."/>
            <person name="Engels R."/>
            <person name="Wang S."/>
            <person name="Nielsen C.B."/>
            <person name="Butler J."/>
            <person name="Endrizzi M."/>
            <person name="Qui D."/>
            <person name="Ianakiev P."/>
            <person name="Bell-Pedersen D."/>
            <person name="Nelson M.A."/>
            <person name="Werner-Washburne M."/>
            <person name="Selitrennikoff C.P."/>
            <person name="Kinsey J.A."/>
            <person name="Braun E.L."/>
            <person name="Zelter A."/>
            <person name="Schulte U."/>
            <person name="Kothe G.O."/>
            <person name="Jedd G."/>
            <person name="Mewes W."/>
            <person name="Staben C."/>
            <person name="Marcotte E."/>
            <person name="Greenberg D."/>
            <person name="Roy A."/>
            <person name="Foley K."/>
            <person name="Naylor J."/>
            <person name="Stange-Thomann N."/>
            <person name="Barrett R."/>
            <person name="Gnerre S."/>
            <person name="Kamal M."/>
            <person name="Kamvysselis M."/>
            <person name="Mauceli E."/>
            <person name="Bielke C."/>
            <person name="Rudd S."/>
            <person name="Frishman D."/>
            <person name="Krystofova S."/>
            <person name="Rasmussen C."/>
            <person name="Metzenberg R.L."/>
            <person name="Perkins D.D."/>
            <person name="Kroken S."/>
            <person name="Cogoni C."/>
            <person name="Macino G."/>
            <person name="Catcheside D."/>
            <person name="Li W."/>
            <person name="Pratt R.J."/>
            <person name="Osmani S.A."/>
            <person name="DeSouza C.P."/>
            <person name="Glass L."/>
            <person name="Orbach M.J."/>
            <person name="Berglund J.A."/>
            <person name="Voelker R."/>
            <person name="Yarden O."/>
            <person name="Plamann M."/>
            <person name="Seiler S."/>
            <person name="Dunlap J."/>
            <person name="Radford A."/>
            <person name="Aramayo R."/>
            <person name="Natvig D.O."/>
            <person name="Alex L.A."/>
            <person name="Mannhaupt G."/>
            <person name="Ebbole D.J."/>
            <person name="Freitag M."/>
            <person name="Paulsen I."/>
            <person name="Sachs M.S."/>
            <person name="Lander E.S."/>
            <person name="Nusbaum C."/>
            <person name="Birren B."/>
        </authorList>
    </citation>
    <scope>NUCLEOTIDE SEQUENCE [LARGE SCALE GENOMIC DNA]</scope>
    <source>
        <strain evidence="5">ATCC 24698 / 74-OR23-1A / CBS 708.71 / DSM 1257 / FGSC 987</strain>
    </source>
</reference>
<evidence type="ECO:0000313" key="4">
    <source>
        <dbReference type="EMBL" id="ESA43075.1"/>
    </source>
</evidence>
<evidence type="ECO:0000256" key="1">
    <source>
        <dbReference type="ARBA" id="ARBA00004173"/>
    </source>
</evidence>
<dbReference type="InterPro" id="IPR011856">
    <property type="entry name" value="tRNA_endonuc-like_dom_sf"/>
</dbReference>
<dbReference type="EMBL" id="CM002239">
    <property type="protein sequence ID" value="ESA43075.1"/>
    <property type="molecule type" value="Genomic_DNA"/>
</dbReference>
<dbReference type="GO" id="GO:0005739">
    <property type="term" value="C:mitochondrion"/>
    <property type="evidence" value="ECO:0007669"/>
    <property type="project" value="UniProtKB-SubCell"/>
</dbReference>
<dbReference type="PANTHER" id="PTHR28133:SF1">
    <property type="entry name" value="REQUIRED FOR RESPIRATORY GROWTH PROTEIN 7, MITOCHONDRIAL"/>
    <property type="match status" value="1"/>
</dbReference>
<dbReference type="GO" id="GO:0003676">
    <property type="term" value="F:nucleic acid binding"/>
    <property type="evidence" value="ECO:0007669"/>
    <property type="project" value="InterPro"/>
</dbReference>
<name>V5IP25_NEUCR</name>
<evidence type="ECO:0000256" key="2">
    <source>
        <dbReference type="ARBA" id="ARBA00023128"/>
    </source>
</evidence>
<dbReference type="Proteomes" id="UP000001805">
    <property type="component" value="Chromosome 4, Linkage Group IV"/>
</dbReference>
<evidence type="ECO:0008006" key="6">
    <source>
        <dbReference type="Google" id="ProtNLM"/>
    </source>
</evidence>